<dbReference type="EMBL" id="FNMZ01000004">
    <property type="protein sequence ID" value="SDX27727.1"/>
    <property type="molecule type" value="Genomic_DNA"/>
</dbReference>
<organism evidence="1 2">
    <name type="scientific">Albimonas donghaensis</name>
    <dbReference type="NCBI Taxonomy" id="356660"/>
    <lineage>
        <taxon>Bacteria</taxon>
        <taxon>Pseudomonadati</taxon>
        <taxon>Pseudomonadota</taxon>
        <taxon>Alphaproteobacteria</taxon>
        <taxon>Rhodobacterales</taxon>
        <taxon>Paracoccaceae</taxon>
        <taxon>Albimonas</taxon>
    </lineage>
</organism>
<evidence type="ECO:0000313" key="1">
    <source>
        <dbReference type="EMBL" id="SDX27727.1"/>
    </source>
</evidence>
<gene>
    <name evidence="1" type="ORF">SAMN05444336_104151</name>
</gene>
<dbReference type="OrthoDB" id="7265885at2"/>
<dbReference type="Proteomes" id="UP000199118">
    <property type="component" value="Unassembled WGS sequence"/>
</dbReference>
<accession>A0A1H3ADE6</accession>
<proteinExistence type="predicted"/>
<name>A0A1H3ADE6_9RHOB</name>
<keyword evidence="2" id="KW-1185">Reference proteome</keyword>
<dbReference type="STRING" id="356660.SAMN05444336_104151"/>
<protein>
    <submittedName>
        <fullName evidence="1">Uncharacterized protein</fullName>
    </submittedName>
</protein>
<sequence>MASAMFGGGLVSQAVYVRDGESIEITLAADGPMVTAMSAMFSNAMALSAMGKVSRIGQHKAVTDEDGEMRALIARRVLVSVSGDAGPETKAAYFEAIDLDALAEF</sequence>
<evidence type="ECO:0000313" key="2">
    <source>
        <dbReference type="Proteomes" id="UP000199118"/>
    </source>
</evidence>
<reference evidence="1 2" key="1">
    <citation type="submission" date="2016-10" db="EMBL/GenBank/DDBJ databases">
        <authorList>
            <person name="de Groot N.N."/>
        </authorList>
    </citation>
    <scope>NUCLEOTIDE SEQUENCE [LARGE SCALE GENOMIC DNA]</scope>
    <source>
        <strain evidence="1 2">DSM 17890</strain>
    </source>
</reference>
<dbReference type="RefSeq" id="WP_092682387.1">
    <property type="nucleotide sequence ID" value="NZ_FNMZ01000004.1"/>
</dbReference>
<dbReference type="AlphaFoldDB" id="A0A1H3ADE6"/>